<organism evidence="3 4">
    <name type="scientific">Desulfoferula mesophila</name>
    <dbReference type="NCBI Taxonomy" id="3058419"/>
    <lineage>
        <taxon>Bacteria</taxon>
        <taxon>Pseudomonadati</taxon>
        <taxon>Thermodesulfobacteriota</taxon>
        <taxon>Desulfarculia</taxon>
        <taxon>Desulfarculales</taxon>
        <taxon>Desulfarculaceae</taxon>
        <taxon>Desulfoferula</taxon>
    </lineage>
</organism>
<dbReference type="InterPro" id="IPR016047">
    <property type="entry name" value="M23ase_b-sheet_dom"/>
</dbReference>
<evidence type="ECO:0000259" key="2">
    <source>
        <dbReference type="Pfam" id="PF01551"/>
    </source>
</evidence>
<dbReference type="GO" id="GO:0004222">
    <property type="term" value="F:metalloendopeptidase activity"/>
    <property type="evidence" value="ECO:0007669"/>
    <property type="project" value="TreeGrafter"/>
</dbReference>
<dbReference type="Pfam" id="PF01551">
    <property type="entry name" value="Peptidase_M23"/>
    <property type="match status" value="1"/>
</dbReference>
<evidence type="ECO:0000313" key="4">
    <source>
        <dbReference type="Proteomes" id="UP001366166"/>
    </source>
</evidence>
<dbReference type="Proteomes" id="UP001366166">
    <property type="component" value="Chromosome"/>
</dbReference>
<dbReference type="InterPro" id="IPR050570">
    <property type="entry name" value="Cell_wall_metabolism_enzyme"/>
</dbReference>
<feature type="transmembrane region" description="Helical" evidence="1">
    <location>
        <begin position="20"/>
        <end position="40"/>
    </location>
</feature>
<dbReference type="Gene3D" id="2.70.70.10">
    <property type="entry name" value="Glucose Permease (Domain IIA)"/>
    <property type="match status" value="1"/>
</dbReference>
<dbReference type="FunFam" id="2.70.70.10:FF:000006">
    <property type="entry name" value="M23 family peptidase"/>
    <property type="match status" value="1"/>
</dbReference>
<keyword evidence="1" id="KW-1133">Transmembrane helix</keyword>
<dbReference type="CDD" id="cd12797">
    <property type="entry name" value="M23_peptidase"/>
    <property type="match status" value="1"/>
</dbReference>
<evidence type="ECO:0000256" key="1">
    <source>
        <dbReference type="SAM" id="Phobius"/>
    </source>
</evidence>
<dbReference type="SUPFAM" id="SSF51261">
    <property type="entry name" value="Duplicated hybrid motif"/>
    <property type="match status" value="1"/>
</dbReference>
<evidence type="ECO:0000313" key="3">
    <source>
        <dbReference type="EMBL" id="BEQ16238.1"/>
    </source>
</evidence>
<reference evidence="4" key="1">
    <citation type="journal article" date="2023" name="Arch. Microbiol.">
        <title>Desulfoferula mesophilus gen. nov. sp. nov., a mesophilic sulfate-reducing bacterium isolated from a brackish lake sediment.</title>
        <authorList>
            <person name="Watanabe T."/>
            <person name="Yabe T."/>
            <person name="Tsuji J.M."/>
            <person name="Fukui M."/>
        </authorList>
    </citation>
    <scope>NUCLEOTIDE SEQUENCE [LARGE SCALE GENOMIC DNA]</scope>
    <source>
        <strain evidence="4">12FAK</strain>
    </source>
</reference>
<accession>A0AAU9EGL5</accession>
<feature type="domain" description="M23ase beta-sheet core" evidence="2">
    <location>
        <begin position="195"/>
        <end position="290"/>
    </location>
</feature>
<dbReference type="EMBL" id="AP028679">
    <property type="protein sequence ID" value="BEQ16238.1"/>
    <property type="molecule type" value="Genomic_DNA"/>
</dbReference>
<keyword evidence="1" id="KW-0812">Transmembrane</keyword>
<keyword evidence="1" id="KW-0472">Membrane</keyword>
<gene>
    <name evidence="3" type="ORF">FAK_33040</name>
</gene>
<dbReference type="AlphaFoldDB" id="A0AAU9EGL5"/>
<name>A0AAU9EGL5_9BACT</name>
<dbReference type="InterPro" id="IPR011055">
    <property type="entry name" value="Dup_hybrid_motif"/>
</dbReference>
<dbReference type="PANTHER" id="PTHR21666">
    <property type="entry name" value="PEPTIDASE-RELATED"/>
    <property type="match status" value="1"/>
</dbReference>
<sequence length="296" mass="32970">MIFPDEGTDRVKRLCLPRFLMWFFVVALGGSLSLAGYWYYRYQDATAQQPVYQADGNLYTRQQAQITAFAQRLADMNEQISSLKSFNERLRQMANLDRPGQKDDIFGVGGRESDAGGAGVRLASTRTERQLQTMQRDLDRLNADSETERMLQRHLAKFLEDRRSILAATPSLWPVRGWVTSGFGMRASPFGKGKKFHSGLDISTRRGTPVIAPAGGVVTFAGWEGGFGRMLAINHGHGIVTRYAHLQKIKVKLGEKVERGQSIGSVGNTGRSTGPHLHYEVLLSGVPTNPMYYILD</sequence>
<proteinExistence type="predicted"/>
<keyword evidence="4" id="KW-1185">Reference proteome</keyword>
<protein>
    <submittedName>
        <fullName evidence="3">Peptidase M24</fullName>
    </submittedName>
</protein>
<dbReference type="KEGG" id="dmp:FAK_33040"/>
<dbReference type="PANTHER" id="PTHR21666:SF270">
    <property type="entry name" value="MUREIN HYDROLASE ACTIVATOR ENVC"/>
    <property type="match status" value="1"/>
</dbReference>